<evidence type="ECO:0000313" key="2">
    <source>
        <dbReference type="Proteomes" id="UP001143910"/>
    </source>
</evidence>
<comment type="caution">
    <text evidence="1">The sequence shown here is derived from an EMBL/GenBank/DDBJ whole genome shotgun (WGS) entry which is preliminary data.</text>
</comment>
<keyword evidence="2" id="KW-1185">Reference proteome</keyword>
<dbReference type="EMBL" id="JANJQO010002906">
    <property type="protein sequence ID" value="KAJ2965644.1"/>
    <property type="molecule type" value="Genomic_DNA"/>
</dbReference>
<gene>
    <name evidence="1" type="ORF">NQ176_g10515</name>
</gene>
<protein>
    <submittedName>
        <fullName evidence="1">Uncharacterized protein</fullName>
    </submittedName>
</protein>
<accession>A0ACC1MG73</accession>
<evidence type="ECO:0000313" key="1">
    <source>
        <dbReference type="EMBL" id="KAJ2965644.1"/>
    </source>
</evidence>
<reference evidence="1" key="1">
    <citation type="submission" date="2022-08" db="EMBL/GenBank/DDBJ databases">
        <title>Genome Sequence of Lecanicillium fungicola.</title>
        <authorList>
            <person name="Buettner E."/>
        </authorList>
    </citation>
    <scope>NUCLEOTIDE SEQUENCE</scope>
    <source>
        <strain evidence="1">Babe33</strain>
    </source>
</reference>
<organism evidence="1 2">
    <name type="scientific">Zarea fungicola</name>
    <dbReference type="NCBI Taxonomy" id="93591"/>
    <lineage>
        <taxon>Eukaryota</taxon>
        <taxon>Fungi</taxon>
        <taxon>Dikarya</taxon>
        <taxon>Ascomycota</taxon>
        <taxon>Pezizomycotina</taxon>
        <taxon>Sordariomycetes</taxon>
        <taxon>Hypocreomycetidae</taxon>
        <taxon>Hypocreales</taxon>
        <taxon>Cordycipitaceae</taxon>
        <taxon>Zarea</taxon>
    </lineage>
</organism>
<dbReference type="Proteomes" id="UP001143910">
    <property type="component" value="Unassembled WGS sequence"/>
</dbReference>
<proteinExistence type="predicted"/>
<name>A0ACC1MG73_9HYPO</name>
<sequence>MTSPTIPTYEIGVSTTGPAYYLNPKNPVAIASALVILQNLQSQGSLTLQSSNPSEPLKFKTNFLSHPFDRRLAIESMRDALRLIHSEAFEKDGVQAIQEPASTSDEDILQFWRANATTTWHMSGTCSMDRDGAQGGVVDRDFRVYGVQGLRVADCSIFPFVPSAHLQAHAYQVGLIAAEKMIAEYKLG</sequence>